<dbReference type="Pfam" id="PF13577">
    <property type="entry name" value="SnoaL_4"/>
    <property type="match status" value="1"/>
</dbReference>
<feature type="domain" description="SnoaL-like" evidence="1">
    <location>
        <begin position="11"/>
        <end position="131"/>
    </location>
</feature>
<accession>A0AA46WWG3</accession>
<name>A0AA46WWG3_RHORH</name>
<dbReference type="InterPro" id="IPR037401">
    <property type="entry name" value="SnoaL-like"/>
</dbReference>
<organism evidence="2 3">
    <name type="scientific">Rhodococcus rhodochrous</name>
    <dbReference type="NCBI Taxonomy" id="1829"/>
    <lineage>
        <taxon>Bacteria</taxon>
        <taxon>Bacillati</taxon>
        <taxon>Actinomycetota</taxon>
        <taxon>Actinomycetes</taxon>
        <taxon>Mycobacteriales</taxon>
        <taxon>Nocardiaceae</taxon>
        <taxon>Rhodococcus</taxon>
    </lineage>
</organism>
<evidence type="ECO:0000259" key="1">
    <source>
        <dbReference type="Pfam" id="PF13577"/>
    </source>
</evidence>
<evidence type="ECO:0000313" key="3">
    <source>
        <dbReference type="Proteomes" id="UP001162740"/>
    </source>
</evidence>
<evidence type="ECO:0000313" key="2">
    <source>
        <dbReference type="EMBL" id="UZF45708.1"/>
    </source>
</evidence>
<protein>
    <submittedName>
        <fullName evidence="2">Nuclear transport factor 2 family protein</fullName>
    </submittedName>
</protein>
<dbReference type="CDD" id="cd00531">
    <property type="entry name" value="NTF2_like"/>
    <property type="match status" value="1"/>
</dbReference>
<dbReference type="Gene3D" id="3.10.450.50">
    <property type="match status" value="1"/>
</dbReference>
<dbReference type="InterPro" id="IPR032710">
    <property type="entry name" value="NTF2-like_dom_sf"/>
</dbReference>
<dbReference type="EMBL" id="CP083974">
    <property type="protein sequence ID" value="UZF45708.1"/>
    <property type="molecule type" value="Genomic_DNA"/>
</dbReference>
<proteinExistence type="predicted"/>
<dbReference type="InterPro" id="IPR011944">
    <property type="entry name" value="Steroid_delta5-4_isomerase"/>
</dbReference>
<dbReference type="SUPFAM" id="SSF54427">
    <property type="entry name" value="NTF2-like"/>
    <property type="match status" value="1"/>
</dbReference>
<gene>
    <name evidence="2" type="ORF">KUM34_003165</name>
</gene>
<dbReference type="RefSeq" id="WP_229583439.1">
    <property type="nucleotide sequence ID" value="NZ_CP083974.1"/>
</dbReference>
<sequence>MSIDIEHPLPVEDRVAITELYARYSTSFDSGDVQGCSELFTADGTFTITGREPVTGREALTQFFRAAAERSAGIRHIVNNILVEKVSVDRARGGAHVLAVRVDGDTVRLAALGRYRDEFVKVDGRWLVHTRCVESAVPDSLIGAVIVRPD</sequence>
<dbReference type="Proteomes" id="UP001162740">
    <property type="component" value="Chromosome"/>
</dbReference>
<dbReference type="AlphaFoldDB" id="A0AA46WWG3"/>
<reference evidence="2 3" key="1">
    <citation type="journal article" date="2021" name="Front. Microbiol.">
        <title>Bacterial Transformation of Aromatic Monomers in Softwood Black Liquor.</title>
        <authorList>
            <person name="Navas L.E."/>
            <person name="Dexter G."/>
            <person name="Liu J."/>
            <person name="Levy-Booth D."/>
            <person name="Cho M."/>
            <person name="Jang S.K."/>
            <person name="Mansfield S.D."/>
            <person name="Renneckar S."/>
            <person name="Mohn W.W."/>
            <person name="Eltis L.D."/>
        </authorList>
    </citation>
    <scope>NUCLEOTIDE SEQUENCE [LARGE SCALE GENOMIC DNA]</scope>
    <source>
        <strain evidence="2 3">GD02</strain>
    </source>
</reference>
<dbReference type="NCBIfam" id="TIGR02246">
    <property type="entry name" value="SgcJ/EcaC family oxidoreductase"/>
    <property type="match status" value="1"/>
</dbReference>